<proteinExistence type="predicted"/>
<gene>
    <name evidence="1" type="ORF">TNCT_543631</name>
</gene>
<reference evidence="1" key="1">
    <citation type="submission" date="2020-07" db="EMBL/GenBank/DDBJ databases">
        <title>Multicomponent nature underlies the extraordinary mechanical properties of spider dragline silk.</title>
        <authorList>
            <person name="Kono N."/>
            <person name="Nakamura H."/>
            <person name="Mori M."/>
            <person name="Yoshida Y."/>
            <person name="Ohtoshi R."/>
            <person name="Malay A.D."/>
            <person name="Moran D.A.P."/>
            <person name="Tomita M."/>
            <person name="Numata K."/>
            <person name="Arakawa K."/>
        </authorList>
    </citation>
    <scope>NUCLEOTIDE SEQUENCE</scope>
</reference>
<accession>A0A8X6FTQ8</accession>
<dbReference type="EMBL" id="BMAO01030297">
    <property type="protein sequence ID" value="GFQ67018.1"/>
    <property type="molecule type" value="Genomic_DNA"/>
</dbReference>
<name>A0A8X6FTQ8_TRICU</name>
<protein>
    <submittedName>
        <fullName evidence="1">Uncharacterized protein</fullName>
    </submittedName>
</protein>
<dbReference type="OrthoDB" id="5911912at2759"/>
<dbReference type="InterPro" id="IPR036034">
    <property type="entry name" value="PDZ_sf"/>
</dbReference>
<dbReference type="AlphaFoldDB" id="A0A8X6FTQ8"/>
<comment type="caution">
    <text evidence="1">The sequence shown here is derived from an EMBL/GenBank/DDBJ whole genome shotgun (WGS) entry which is preliminary data.</text>
</comment>
<organism evidence="1 2">
    <name type="scientific">Trichonephila clavata</name>
    <name type="common">Joro spider</name>
    <name type="synonym">Nephila clavata</name>
    <dbReference type="NCBI Taxonomy" id="2740835"/>
    <lineage>
        <taxon>Eukaryota</taxon>
        <taxon>Metazoa</taxon>
        <taxon>Ecdysozoa</taxon>
        <taxon>Arthropoda</taxon>
        <taxon>Chelicerata</taxon>
        <taxon>Arachnida</taxon>
        <taxon>Araneae</taxon>
        <taxon>Araneomorphae</taxon>
        <taxon>Entelegynae</taxon>
        <taxon>Araneoidea</taxon>
        <taxon>Nephilidae</taxon>
        <taxon>Trichonephila</taxon>
    </lineage>
</organism>
<dbReference type="Gene3D" id="2.30.42.10">
    <property type="match status" value="1"/>
</dbReference>
<sequence>MSGQTLTVKLFRGDNSTSWGFRLQGGKDFSSPLSVQRSPNLEIGSEISLQIRDGIWKWEIVNPDDPDQDNGTKV</sequence>
<evidence type="ECO:0000313" key="1">
    <source>
        <dbReference type="EMBL" id="GFQ67018.1"/>
    </source>
</evidence>
<dbReference type="Proteomes" id="UP000887116">
    <property type="component" value="Unassembled WGS sequence"/>
</dbReference>
<keyword evidence="2" id="KW-1185">Reference proteome</keyword>
<evidence type="ECO:0000313" key="2">
    <source>
        <dbReference type="Proteomes" id="UP000887116"/>
    </source>
</evidence>